<dbReference type="InterPro" id="IPR002637">
    <property type="entry name" value="RdgB/HAM1"/>
</dbReference>
<dbReference type="InterPro" id="IPR029001">
    <property type="entry name" value="ITPase-like_fam"/>
</dbReference>
<dbReference type="AlphaFoldDB" id="A0A2M7BC43"/>
<protein>
    <recommendedName>
        <fullName evidence="5">Non-canonical purine NTP pyrophosphatase</fullName>
    </recommendedName>
</protein>
<evidence type="ECO:0000256" key="2">
    <source>
        <dbReference type="ARBA" id="ARBA00022801"/>
    </source>
</evidence>
<evidence type="ECO:0000256" key="1">
    <source>
        <dbReference type="ARBA" id="ARBA00008023"/>
    </source>
</evidence>
<dbReference type="PANTHER" id="PTHR11067:SF9">
    <property type="entry name" value="INOSINE TRIPHOSPHATE PYROPHOSPHATASE"/>
    <property type="match status" value="1"/>
</dbReference>
<evidence type="ECO:0000313" key="3">
    <source>
        <dbReference type="EMBL" id="PIV00659.1"/>
    </source>
</evidence>
<sequence length="184" mass="21341">MKVGVITRNKGKIKVVDFVFPKYGIEYEFIGKEFPEIQAVTSKEIAEFTVIQASNELKIPIVREDASLYFNALGFPGPFTSYLEKTVPPEKLLEILKPFKDRSGYFECAISFGEPGKEPVTFVERYDIEVSESLKGDQVFIQPWDKFLKFKGETRTFAEYPYEERIPVWARYYEKIAKYIASLK</sequence>
<name>A0A2M7BC43_9BACT</name>
<dbReference type="GO" id="GO:0009143">
    <property type="term" value="P:nucleoside triphosphate catabolic process"/>
    <property type="evidence" value="ECO:0007669"/>
    <property type="project" value="InterPro"/>
</dbReference>
<comment type="similarity">
    <text evidence="1">Belongs to the HAM1 NTPase family.</text>
</comment>
<evidence type="ECO:0000313" key="4">
    <source>
        <dbReference type="Proteomes" id="UP000229631"/>
    </source>
</evidence>
<dbReference type="SUPFAM" id="SSF52972">
    <property type="entry name" value="ITPase-like"/>
    <property type="match status" value="1"/>
</dbReference>
<proteinExistence type="inferred from homology"/>
<reference evidence="4" key="1">
    <citation type="submission" date="2017-09" db="EMBL/GenBank/DDBJ databases">
        <title>Depth-based differentiation of microbial function through sediment-hosted aquifers and enrichment of novel symbionts in the deep terrestrial subsurface.</title>
        <authorList>
            <person name="Probst A.J."/>
            <person name="Ladd B."/>
            <person name="Jarett J.K."/>
            <person name="Geller-Mcgrath D.E."/>
            <person name="Sieber C.M.K."/>
            <person name="Emerson J.B."/>
            <person name="Anantharaman K."/>
            <person name="Thomas B.C."/>
            <person name="Malmstrom R."/>
            <person name="Stieglmeier M."/>
            <person name="Klingl A."/>
            <person name="Woyke T."/>
            <person name="Ryan C.M."/>
            <person name="Banfield J.F."/>
        </authorList>
    </citation>
    <scope>NUCLEOTIDE SEQUENCE [LARGE SCALE GENOMIC DNA]</scope>
</reference>
<dbReference type="EMBL" id="PEVC01000046">
    <property type="protein sequence ID" value="PIV00659.1"/>
    <property type="molecule type" value="Genomic_DNA"/>
</dbReference>
<dbReference type="Proteomes" id="UP000229631">
    <property type="component" value="Unassembled WGS sequence"/>
</dbReference>
<organism evidence="3 4">
    <name type="scientific">Candidatus Shapirobacteria bacterium CG03_land_8_20_14_0_80_39_12</name>
    <dbReference type="NCBI Taxonomy" id="1974879"/>
    <lineage>
        <taxon>Bacteria</taxon>
        <taxon>Candidatus Shapironibacteriota</taxon>
    </lineage>
</organism>
<keyword evidence="2" id="KW-0378">Hydrolase</keyword>
<dbReference type="GO" id="GO:0047429">
    <property type="term" value="F:nucleoside triphosphate diphosphatase activity"/>
    <property type="evidence" value="ECO:0007669"/>
    <property type="project" value="InterPro"/>
</dbReference>
<accession>A0A2M7BC43</accession>
<comment type="caution">
    <text evidence="3">The sequence shown here is derived from an EMBL/GenBank/DDBJ whole genome shotgun (WGS) entry which is preliminary data.</text>
</comment>
<evidence type="ECO:0008006" key="5">
    <source>
        <dbReference type="Google" id="ProtNLM"/>
    </source>
</evidence>
<dbReference type="Pfam" id="PF01725">
    <property type="entry name" value="Ham1p_like"/>
    <property type="match status" value="1"/>
</dbReference>
<dbReference type="PANTHER" id="PTHR11067">
    <property type="entry name" value="INOSINE TRIPHOSPHATE PYROPHOSPHATASE/HAM1 PROTEIN"/>
    <property type="match status" value="1"/>
</dbReference>
<dbReference type="Gene3D" id="3.90.950.10">
    <property type="match status" value="1"/>
</dbReference>
<gene>
    <name evidence="3" type="ORF">COS54_02485</name>
</gene>
<dbReference type="GO" id="GO:0005737">
    <property type="term" value="C:cytoplasm"/>
    <property type="evidence" value="ECO:0007669"/>
    <property type="project" value="TreeGrafter"/>
</dbReference>